<name>A0A5B6VN53_9ROSI</name>
<dbReference type="PROSITE" id="PS50878">
    <property type="entry name" value="RT_POL"/>
    <property type="match status" value="1"/>
</dbReference>
<gene>
    <name evidence="3" type="ORF">EPI10_016174</name>
</gene>
<feature type="domain" description="Reverse transcriptase" evidence="2">
    <location>
        <begin position="430"/>
        <end position="609"/>
    </location>
</feature>
<dbReference type="Gene3D" id="3.30.70.270">
    <property type="match status" value="2"/>
</dbReference>
<feature type="region of interest" description="Disordered" evidence="1">
    <location>
        <begin position="226"/>
        <end position="247"/>
    </location>
</feature>
<dbReference type="PANTHER" id="PTHR24559:SF444">
    <property type="entry name" value="REVERSE TRANSCRIPTASE DOMAIN-CONTAINING PROTEIN"/>
    <property type="match status" value="1"/>
</dbReference>
<feature type="compositionally biased region" description="Polar residues" evidence="1">
    <location>
        <begin position="10"/>
        <end position="20"/>
    </location>
</feature>
<organism evidence="3 4">
    <name type="scientific">Gossypium australe</name>
    <dbReference type="NCBI Taxonomy" id="47621"/>
    <lineage>
        <taxon>Eukaryota</taxon>
        <taxon>Viridiplantae</taxon>
        <taxon>Streptophyta</taxon>
        <taxon>Embryophyta</taxon>
        <taxon>Tracheophyta</taxon>
        <taxon>Spermatophyta</taxon>
        <taxon>Magnoliopsida</taxon>
        <taxon>eudicotyledons</taxon>
        <taxon>Gunneridae</taxon>
        <taxon>Pentapetalae</taxon>
        <taxon>rosids</taxon>
        <taxon>malvids</taxon>
        <taxon>Malvales</taxon>
        <taxon>Malvaceae</taxon>
        <taxon>Malvoideae</taxon>
        <taxon>Gossypium</taxon>
    </lineage>
</organism>
<dbReference type="InterPro" id="IPR000477">
    <property type="entry name" value="RT_dom"/>
</dbReference>
<evidence type="ECO:0000256" key="1">
    <source>
        <dbReference type="SAM" id="MobiDB-lite"/>
    </source>
</evidence>
<evidence type="ECO:0000313" key="3">
    <source>
        <dbReference type="EMBL" id="KAA3470465.1"/>
    </source>
</evidence>
<dbReference type="EMBL" id="SMMG02000006">
    <property type="protein sequence ID" value="KAA3470465.1"/>
    <property type="molecule type" value="Genomic_DNA"/>
</dbReference>
<evidence type="ECO:0000259" key="2">
    <source>
        <dbReference type="PROSITE" id="PS50878"/>
    </source>
</evidence>
<comment type="caution">
    <text evidence="3">The sequence shown here is derived from an EMBL/GenBank/DDBJ whole genome shotgun (WGS) entry which is preliminary data.</text>
</comment>
<keyword evidence="4" id="KW-1185">Reference proteome</keyword>
<dbReference type="PANTHER" id="PTHR24559">
    <property type="entry name" value="TRANSPOSON TY3-I GAG-POL POLYPROTEIN"/>
    <property type="match status" value="1"/>
</dbReference>
<dbReference type="SUPFAM" id="SSF56672">
    <property type="entry name" value="DNA/RNA polymerases"/>
    <property type="match status" value="1"/>
</dbReference>
<dbReference type="Gene3D" id="3.10.10.10">
    <property type="entry name" value="HIV Type 1 Reverse Transcriptase, subunit A, domain 1"/>
    <property type="match status" value="1"/>
</dbReference>
<dbReference type="InterPro" id="IPR053134">
    <property type="entry name" value="RNA-dir_DNA_polymerase"/>
</dbReference>
<dbReference type="AlphaFoldDB" id="A0A5B6VN53"/>
<dbReference type="InterPro" id="IPR005162">
    <property type="entry name" value="Retrotrans_gag_dom"/>
</dbReference>
<dbReference type="InterPro" id="IPR043502">
    <property type="entry name" value="DNA/RNA_pol_sf"/>
</dbReference>
<sequence>MGVWHDRVAQSGNASSSVPALNTGKGLNELLAEFVRTNPATQHPPPSPNPQPILVAPQGVELVRLNKPSVDRFETFLHTGRVLEMCYITLEGFNISLVEHFSIGSTKGKSYLGLLPKEFRKKYISEWFIDQKRKEFLELKQGRMTMTEYERKFVRLNKYARECVSTEAIMCKRFEDGLNEDIRLLVGVLELKEFVVLVERACKAEELSKEKRKAEFEARDSRKRLMNKSFQSSSKKSRDMHTRSKARTTSIVSVGNSRFNKPKCQHCGRRHPDECRMNNRACFKWWPVRNVGNGTSSSGVSKDSAVRSEARAYAIRAREDASSPDVITDESGELPIVISLMSAQRYVRKGCEAYLAYVLNTKVLELKIESVSVVCEYPDVFPEEISGLPPVREVELAIDLVLGTGPISIAPYRMAPTELKELKSQLQELIDKCFERPSFSPWGAPVLFIKKKDRSMRLCIDYRQLNKVMIKNKYPLSRIDDSFDQLKGATVFSKIDLRSGYYQLRVKDPDVLKIAFRMRYEHYEFLVMHFGLTNAPAVFMDLMNRIFLPYLDKFVVIFIDDILIYSRDMSEHAEHLRIELQTLRDKKLFAKFRKSEFWLREVRFLGHVVSTEGIRVDPSKILIIVDWKPLRNVFEVRSFLGLARYYRHIVKGFSMISTPMTRLLQKDVKFEWSEK</sequence>
<dbReference type="OrthoDB" id="1701144at2759"/>
<dbReference type="Pfam" id="PF00078">
    <property type="entry name" value="RVT_1"/>
    <property type="match status" value="1"/>
</dbReference>
<dbReference type="InterPro" id="IPR043128">
    <property type="entry name" value="Rev_trsase/Diguanyl_cyclase"/>
</dbReference>
<accession>A0A5B6VN53</accession>
<dbReference type="Pfam" id="PF03732">
    <property type="entry name" value="Retrotrans_gag"/>
    <property type="match status" value="1"/>
</dbReference>
<feature type="region of interest" description="Disordered" evidence="1">
    <location>
        <begin position="1"/>
        <end position="21"/>
    </location>
</feature>
<evidence type="ECO:0000313" key="4">
    <source>
        <dbReference type="Proteomes" id="UP000325315"/>
    </source>
</evidence>
<protein>
    <submittedName>
        <fullName evidence="3">Retrotransposon protein</fullName>
    </submittedName>
</protein>
<reference evidence="4" key="1">
    <citation type="journal article" date="2019" name="Plant Biotechnol. J.">
        <title>Genome sequencing of the Australian wild diploid species Gossypium australe highlights disease resistance and delayed gland morphogenesis.</title>
        <authorList>
            <person name="Cai Y."/>
            <person name="Cai X."/>
            <person name="Wang Q."/>
            <person name="Wang P."/>
            <person name="Zhang Y."/>
            <person name="Cai C."/>
            <person name="Xu Y."/>
            <person name="Wang K."/>
            <person name="Zhou Z."/>
            <person name="Wang C."/>
            <person name="Geng S."/>
            <person name="Li B."/>
            <person name="Dong Q."/>
            <person name="Hou Y."/>
            <person name="Wang H."/>
            <person name="Ai P."/>
            <person name="Liu Z."/>
            <person name="Yi F."/>
            <person name="Sun M."/>
            <person name="An G."/>
            <person name="Cheng J."/>
            <person name="Zhang Y."/>
            <person name="Shi Q."/>
            <person name="Xie Y."/>
            <person name="Shi X."/>
            <person name="Chang Y."/>
            <person name="Huang F."/>
            <person name="Chen Y."/>
            <person name="Hong S."/>
            <person name="Mi L."/>
            <person name="Sun Q."/>
            <person name="Zhang L."/>
            <person name="Zhou B."/>
            <person name="Peng R."/>
            <person name="Zhang X."/>
            <person name="Liu F."/>
        </authorList>
    </citation>
    <scope>NUCLEOTIDE SEQUENCE [LARGE SCALE GENOMIC DNA]</scope>
    <source>
        <strain evidence="4">cv. PA1801</strain>
    </source>
</reference>
<proteinExistence type="predicted"/>
<dbReference type="CDD" id="cd01647">
    <property type="entry name" value="RT_LTR"/>
    <property type="match status" value="1"/>
</dbReference>
<dbReference type="Proteomes" id="UP000325315">
    <property type="component" value="Unassembled WGS sequence"/>
</dbReference>